<accession>A0A445MML4</accession>
<proteinExistence type="predicted"/>
<sequence>MAVGAKTAGGERGGTCYRRSKALADITAEMPNTRCKLSSTISPGRYHCRNVTLTGCEGVGWEQFIPRNQTSRSPVDAASESGLLQLMDTSNVEPRQEERGLP</sequence>
<dbReference type="Proteomes" id="UP000290560">
    <property type="component" value="Unassembled WGS sequence"/>
</dbReference>
<feature type="region of interest" description="Disordered" evidence="1">
    <location>
        <begin position="69"/>
        <end position="102"/>
    </location>
</feature>
<reference evidence="2" key="1">
    <citation type="journal article" date="2018" name="Data Brief">
        <title>Genome sequence data from 17 accessions of Ensete ventricosum, a staple food crop for millions in Ethiopia.</title>
        <authorList>
            <person name="Yemataw Z."/>
            <person name="Muzemil S."/>
            <person name="Ambachew D."/>
            <person name="Tripathi L."/>
            <person name="Tesfaye K."/>
            <person name="Chala A."/>
            <person name="Farbos A."/>
            <person name="O'Neill P."/>
            <person name="Moore K."/>
            <person name="Grant M."/>
            <person name="Studholme D.J."/>
        </authorList>
    </citation>
    <scope>NUCLEOTIDE SEQUENCE [LARGE SCALE GENOMIC DNA]</scope>
    <source>
        <tissue evidence="2">Leaf</tissue>
    </source>
</reference>
<protein>
    <submittedName>
        <fullName evidence="2">Uncharacterized protein</fullName>
    </submittedName>
</protein>
<dbReference type="AlphaFoldDB" id="A0A445MML4"/>
<evidence type="ECO:0000256" key="1">
    <source>
        <dbReference type="SAM" id="MobiDB-lite"/>
    </source>
</evidence>
<organism evidence="2">
    <name type="scientific">Ensete ventricosum</name>
    <name type="common">Abyssinian banana</name>
    <name type="synonym">Musa ensete</name>
    <dbReference type="NCBI Taxonomy" id="4639"/>
    <lineage>
        <taxon>Eukaryota</taxon>
        <taxon>Viridiplantae</taxon>
        <taxon>Streptophyta</taxon>
        <taxon>Embryophyta</taxon>
        <taxon>Tracheophyta</taxon>
        <taxon>Spermatophyta</taxon>
        <taxon>Magnoliopsida</taxon>
        <taxon>Liliopsida</taxon>
        <taxon>Zingiberales</taxon>
        <taxon>Musaceae</taxon>
        <taxon>Ensete</taxon>
    </lineage>
</organism>
<dbReference type="EMBL" id="KV876826">
    <property type="protein sequence ID" value="RZR75467.1"/>
    <property type="molecule type" value="Genomic_DNA"/>
</dbReference>
<evidence type="ECO:0000313" key="2">
    <source>
        <dbReference type="EMBL" id="RZR75467.1"/>
    </source>
</evidence>
<gene>
    <name evidence="2" type="ORF">BHM03_00058632</name>
</gene>
<name>A0A445MML4_ENSVE</name>